<comment type="caution">
    <text evidence="3">The sequence shown here is derived from an EMBL/GenBank/DDBJ whole genome shotgun (WGS) entry which is preliminary data.</text>
</comment>
<dbReference type="PANTHER" id="PTHR35894:SF7">
    <property type="entry name" value="GENERAL SECRETION PATHWAY PROTEIN A-RELATED"/>
    <property type="match status" value="1"/>
</dbReference>
<protein>
    <submittedName>
        <fullName evidence="3">ATPase AAA</fullName>
    </submittedName>
</protein>
<dbReference type="InterPro" id="IPR052026">
    <property type="entry name" value="ExeA_AAA_ATPase_DNA-bind"/>
</dbReference>
<feature type="domain" description="ORC1/DEAH AAA+ ATPase" evidence="2">
    <location>
        <begin position="41"/>
        <end position="171"/>
    </location>
</feature>
<dbReference type="EMBL" id="JWJG01000028">
    <property type="protein sequence ID" value="KIF82284.1"/>
    <property type="molecule type" value="Genomic_DNA"/>
</dbReference>
<evidence type="ECO:0000256" key="1">
    <source>
        <dbReference type="SAM" id="Phobius"/>
    </source>
</evidence>
<dbReference type="Proteomes" id="UP000031572">
    <property type="component" value="Unassembled WGS sequence"/>
</dbReference>
<name>A0A0C2BQC5_9BURK</name>
<dbReference type="STRING" id="709839.TSA66_18095"/>
<dbReference type="GO" id="GO:0016887">
    <property type="term" value="F:ATP hydrolysis activity"/>
    <property type="evidence" value="ECO:0007669"/>
    <property type="project" value="InterPro"/>
</dbReference>
<sequence>MYKAHFGLREQPFGITPDTSFFFACPSYQEALNTLLIAVRNGEGFIKITGEVGVGKTLLCRKFMTTLGDEFVTAYIPNPFLEPRALMFALADELEVSLEKDVDQHQLLKSINHRLLVLARAGKRVVLCLDEAQAMPLDTLEALRLLTNLETEKRKLLQIVMFGQPELNHKLQQEAIRQLNQRITFHYHLGPLNKDDMEFYVSHRLSIAGYTGGRLFGSSAIQAMYASSGGVPRLVNILSHKALMLAYGEGKHEITARHVRAAARDTGAARNKIWFLGWLAAAALITVGTSIGWAYFK</sequence>
<evidence type="ECO:0000259" key="2">
    <source>
        <dbReference type="Pfam" id="PF13401"/>
    </source>
</evidence>
<accession>A0A0C2BQC5</accession>
<dbReference type="RefSeq" id="WP_040040957.1">
    <property type="nucleotide sequence ID" value="NZ_JWJG01000028.1"/>
</dbReference>
<evidence type="ECO:0000313" key="4">
    <source>
        <dbReference type="Proteomes" id="UP000031572"/>
    </source>
</evidence>
<dbReference type="InterPro" id="IPR027417">
    <property type="entry name" value="P-loop_NTPase"/>
</dbReference>
<keyword evidence="1" id="KW-0812">Transmembrane</keyword>
<gene>
    <name evidence="3" type="ORF">TSA66_18095</name>
</gene>
<proteinExistence type="predicted"/>
<dbReference type="AlphaFoldDB" id="A0A0C2BQC5"/>
<keyword evidence="4" id="KW-1185">Reference proteome</keyword>
<dbReference type="Pfam" id="PF13401">
    <property type="entry name" value="AAA_22"/>
    <property type="match status" value="1"/>
</dbReference>
<feature type="transmembrane region" description="Helical" evidence="1">
    <location>
        <begin position="273"/>
        <end position="296"/>
    </location>
</feature>
<dbReference type="CDD" id="cd00009">
    <property type="entry name" value="AAA"/>
    <property type="match status" value="1"/>
</dbReference>
<dbReference type="SUPFAM" id="SSF52540">
    <property type="entry name" value="P-loop containing nucleoside triphosphate hydrolases"/>
    <property type="match status" value="1"/>
</dbReference>
<organism evidence="3 4">
    <name type="scientific">Noviherbaspirillum autotrophicum</name>
    <dbReference type="NCBI Taxonomy" id="709839"/>
    <lineage>
        <taxon>Bacteria</taxon>
        <taxon>Pseudomonadati</taxon>
        <taxon>Pseudomonadota</taxon>
        <taxon>Betaproteobacteria</taxon>
        <taxon>Burkholderiales</taxon>
        <taxon>Oxalobacteraceae</taxon>
        <taxon>Noviherbaspirillum</taxon>
    </lineage>
</organism>
<dbReference type="PANTHER" id="PTHR35894">
    <property type="entry name" value="GENERAL SECRETION PATHWAY PROTEIN A-RELATED"/>
    <property type="match status" value="1"/>
</dbReference>
<keyword evidence="1" id="KW-0472">Membrane</keyword>
<dbReference type="Gene3D" id="3.40.50.300">
    <property type="entry name" value="P-loop containing nucleotide triphosphate hydrolases"/>
    <property type="match status" value="1"/>
</dbReference>
<dbReference type="InterPro" id="IPR049945">
    <property type="entry name" value="AAA_22"/>
</dbReference>
<evidence type="ECO:0000313" key="3">
    <source>
        <dbReference type="EMBL" id="KIF82284.1"/>
    </source>
</evidence>
<reference evidence="3 4" key="1">
    <citation type="submission" date="2014-12" db="EMBL/GenBank/DDBJ databases">
        <title>Denitrispirillum autotrophicum gen. nov., sp. nov., Denitrifying, Facultatively Autotrophic Bacteria Isolated from Rice Paddy Soil.</title>
        <authorList>
            <person name="Ishii S."/>
            <person name="Ashida N."/>
            <person name="Ohno H."/>
            <person name="Otsuka S."/>
            <person name="Yokota A."/>
            <person name="Senoo K."/>
        </authorList>
    </citation>
    <scope>NUCLEOTIDE SEQUENCE [LARGE SCALE GENOMIC DNA]</scope>
    <source>
        <strain evidence="3 4">TSA66</strain>
    </source>
</reference>
<keyword evidence="1" id="KW-1133">Transmembrane helix</keyword>
<dbReference type="OrthoDB" id="9783370at2"/>